<feature type="region of interest" description="Disordered" evidence="2">
    <location>
        <begin position="192"/>
        <end position="227"/>
    </location>
</feature>
<keyword evidence="4" id="KW-1185">Reference proteome</keyword>
<dbReference type="PANTHER" id="PTHR44281">
    <property type="entry name" value="SPINDLE ASSEMBLY ABNORMAL PROTEIN 6 HOMOLOG"/>
    <property type="match status" value="1"/>
</dbReference>
<organism evidence="3 4">
    <name type="scientific">Stegodyphus mimosarum</name>
    <name type="common">African social velvet spider</name>
    <dbReference type="NCBI Taxonomy" id="407821"/>
    <lineage>
        <taxon>Eukaryota</taxon>
        <taxon>Metazoa</taxon>
        <taxon>Ecdysozoa</taxon>
        <taxon>Arthropoda</taxon>
        <taxon>Chelicerata</taxon>
        <taxon>Arachnida</taxon>
        <taxon>Araneae</taxon>
        <taxon>Araneomorphae</taxon>
        <taxon>Entelegynae</taxon>
        <taxon>Eresoidea</taxon>
        <taxon>Eresidae</taxon>
        <taxon>Stegodyphus</taxon>
    </lineage>
</organism>
<accession>A0A087UU01</accession>
<evidence type="ECO:0000256" key="1">
    <source>
        <dbReference type="SAM" id="Coils"/>
    </source>
</evidence>
<feature type="coiled-coil region" evidence="1">
    <location>
        <begin position="5"/>
        <end position="140"/>
    </location>
</feature>
<feature type="non-terminal residue" evidence="3">
    <location>
        <position position="292"/>
    </location>
</feature>
<name>A0A087UU01_STEMI</name>
<sequence>MCHQKEKIEELEQELNRKKNAILRLQEHCDIQEQQKVALETESKMIKSHLEMSEKSVEKIKLDIEKSNAIILKLQKEVKFKNDQLQNRDKLLLKQEKNIEDKEKNIEKMKKNATEMKADLEAKNSEVENLSFTVSSLEREISTLKKYVRDKDNVIKYLNRQLTDLLAVPKYTSPANLVSSPSTADQAIKTTANASKPLSSSSPSNISISNKGKAQPRQDLSVNHTGISPLPLPIQSLGTMKDSAYSSPTSGCISDVQQISDLNRNEPECEIDPVALNAAFGTAKPSLKHSTA</sequence>
<evidence type="ECO:0000313" key="4">
    <source>
        <dbReference type="Proteomes" id="UP000054359"/>
    </source>
</evidence>
<dbReference type="EMBL" id="KK121603">
    <property type="protein sequence ID" value="KFM80840.1"/>
    <property type="molecule type" value="Genomic_DNA"/>
</dbReference>
<keyword evidence="1" id="KW-0175">Coiled coil</keyword>
<gene>
    <name evidence="3" type="ORF">X975_09863</name>
</gene>
<feature type="compositionally biased region" description="Low complexity" evidence="2">
    <location>
        <begin position="195"/>
        <end position="211"/>
    </location>
</feature>
<protein>
    <submittedName>
        <fullName evidence="3">Spindle assembly abnormal protein 6-like protein</fullName>
    </submittedName>
</protein>
<dbReference type="Proteomes" id="UP000054359">
    <property type="component" value="Unassembled WGS sequence"/>
</dbReference>
<proteinExistence type="predicted"/>
<evidence type="ECO:0000256" key="2">
    <source>
        <dbReference type="SAM" id="MobiDB-lite"/>
    </source>
</evidence>
<reference evidence="3 4" key="1">
    <citation type="submission" date="2013-11" db="EMBL/GenBank/DDBJ databases">
        <title>Genome sequencing of Stegodyphus mimosarum.</title>
        <authorList>
            <person name="Bechsgaard J."/>
        </authorList>
    </citation>
    <scope>NUCLEOTIDE SEQUENCE [LARGE SCALE GENOMIC DNA]</scope>
</reference>
<dbReference type="PANTHER" id="PTHR44281:SF2">
    <property type="entry name" value="SPINDLE ASSEMBLY ABNORMAL PROTEIN 6 HOMOLOG"/>
    <property type="match status" value="1"/>
</dbReference>
<dbReference type="STRING" id="407821.A0A087UU01"/>
<dbReference type="OrthoDB" id="49058at2759"/>
<evidence type="ECO:0000313" key="3">
    <source>
        <dbReference type="EMBL" id="KFM80840.1"/>
    </source>
</evidence>
<dbReference type="AlphaFoldDB" id="A0A087UU01"/>